<reference evidence="1 2" key="1">
    <citation type="submission" date="2014-09" db="EMBL/GenBank/DDBJ databases">
        <title>Butyrate-producing bacteria isolated from human gut.</title>
        <authorList>
            <person name="Zhang Q."/>
            <person name="Zhao L."/>
        </authorList>
    </citation>
    <scope>NUCLEOTIDE SEQUENCE [LARGE SCALE GENOMIC DNA]</scope>
    <source>
        <strain evidence="1 2">R22</strain>
    </source>
</reference>
<protein>
    <submittedName>
        <fullName evidence="1">Uncharacterized protein</fullName>
    </submittedName>
</protein>
<organism evidence="1 2">
    <name type="scientific">Agathobacter rectalis</name>
    <dbReference type="NCBI Taxonomy" id="39491"/>
    <lineage>
        <taxon>Bacteria</taxon>
        <taxon>Bacillati</taxon>
        <taxon>Bacillota</taxon>
        <taxon>Clostridia</taxon>
        <taxon>Lachnospirales</taxon>
        <taxon>Lachnospiraceae</taxon>
        <taxon>Agathobacter</taxon>
    </lineage>
</organism>
<dbReference type="EMBL" id="JRFS01000001">
    <property type="protein sequence ID" value="PWE85069.1"/>
    <property type="molecule type" value="Genomic_DNA"/>
</dbReference>
<accession>A0A2U2EL80</accession>
<sequence>MIKTDKGQIEIEGNIASVIADVGVISNTVRDTLVENGMPKEMAEERIIDIVKKGFMSEEEIAKVIEEKIASNASILGGASKK</sequence>
<gene>
    <name evidence="1" type="ORF">LD38_00130</name>
</gene>
<evidence type="ECO:0000313" key="2">
    <source>
        <dbReference type="Proteomes" id="UP000245905"/>
    </source>
</evidence>
<name>A0A2U2EL80_9FIRM</name>
<proteinExistence type="predicted"/>
<dbReference type="AlphaFoldDB" id="A0A2U2EL80"/>
<dbReference type="RefSeq" id="WP_109256906.1">
    <property type="nucleotide sequence ID" value="NZ_JRFS01000001.1"/>
</dbReference>
<comment type="caution">
    <text evidence="1">The sequence shown here is derived from an EMBL/GenBank/DDBJ whole genome shotgun (WGS) entry which is preliminary data.</text>
</comment>
<dbReference type="Proteomes" id="UP000245905">
    <property type="component" value="Unassembled WGS sequence"/>
</dbReference>
<evidence type="ECO:0000313" key="1">
    <source>
        <dbReference type="EMBL" id="PWE85069.1"/>
    </source>
</evidence>